<keyword evidence="1" id="KW-1185">Reference proteome</keyword>
<name>A0A914VIW9_9BILA</name>
<dbReference type="PANTHER" id="PTHR34311:SF3">
    <property type="entry name" value="DUF19 DOMAIN-CONTAINING PROTEIN"/>
    <property type="match status" value="1"/>
</dbReference>
<proteinExistence type="predicted"/>
<protein>
    <submittedName>
        <fullName evidence="2">Uncharacterized protein</fullName>
    </submittedName>
</protein>
<dbReference type="PANTHER" id="PTHR34311">
    <property type="entry name" value="PROTEIN CBG21698-RELATED"/>
    <property type="match status" value="1"/>
</dbReference>
<organism evidence="1 2">
    <name type="scientific">Plectus sambesii</name>
    <dbReference type="NCBI Taxonomy" id="2011161"/>
    <lineage>
        <taxon>Eukaryota</taxon>
        <taxon>Metazoa</taxon>
        <taxon>Ecdysozoa</taxon>
        <taxon>Nematoda</taxon>
        <taxon>Chromadorea</taxon>
        <taxon>Plectida</taxon>
        <taxon>Plectina</taxon>
        <taxon>Plectoidea</taxon>
        <taxon>Plectidae</taxon>
        <taxon>Plectus</taxon>
    </lineage>
</organism>
<dbReference type="Proteomes" id="UP000887566">
    <property type="component" value="Unplaced"/>
</dbReference>
<accession>A0A914VIW9</accession>
<dbReference type="AlphaFoldDB" id="A0A914VIW9"/>
<evidence type="ECO:0000313" key="1">
    <source>
        <dbReference type="Proteomes" id="UP000887566"/>
    </source>
</evidence>
<evidence type="ECO:0000313" key="2">
    <source>
        <dbReference type="WBParaSite" id="PSAMB.scaffold19623size800.g37919.t1"/>
    </source>
</evidence>
<reference evidence="2" key="1">
    <citation type="submission" date="2022-11" db="UniProtKB">
        <authorList>
            <consortium name="WormBaseParasite"/>
        </authorList>
    </citation>
    <scope>IDENTIFICATION</scope>
</reference>
<sequence length="200" mass="22719">MEGFQYPHYSGAPCVNETFASCQKIFNNNLNISSNADWTDPNEFLRQLNAVLQRGVTTGLVPLCNAWQQLYNCLGTSYYSCFNPVYLISQGTGLQPAFQFTAEILRTQFKCVGGFEQSVKKYDCIISGFQNTNAIDQCLATWNQTLNNNFNQLCQATQNLTTCFMNIFASCGNEVQWWICEDVRVGFSLFNCPDLRCYVR</sequence>
<dbReference type="WBParaSite" id="PSAMB.scaffold19623size800.g37919.t1">
    <property type="protein sequence ID" value="PSAMB.scaffold19623size800.g37919.t1"/>
    <property type="gene ID" value="PSAMB.scaffold19623size800.g37919"/>
</dbReference>